<evidence type="ECO:0000256" key="2">
    <source>
        <dbReference type="ARBA" id="ARBA00016013"/>
    </source>
</evidence>
<dbReference type="Pfam" id="PF03963">
    <property type="entry name" value="FlgD"/>
    <property type="match status" value="1"/>
</dbReference>
<proteinExistence type="inferred from homology"/>
<evidence type="ECO:0000256" key="3">
    <source>
        <dbReference type="ARBA" id="ARBA00022795"/>
    </source>
</evidence>
<comment type="caution">
    <text evidence="5">The sequence shown here is derived from an EMBL/GenBank/DDBJ whole genome shotgun (WGS) entry which is preliminary data.</text>
</comment>
<comment type="similarity">
    <text evidence="1">Belongs to the FlgD family.</text>
</comment>
<protein>
    <recommendedName>
        <fullName evidence="2">Basal-body rod modification protein FlgD</fullName>
    </recommendedName>
</protein>
<evidence type="ECO:0000256" key="1">
    <source>
        <dbReference type="ARBA" id="ARBA00010577"/>
    </source>
</evidence>
<name>A0ABM8NYC9_9BURK</name>
<reference evidence="5 6" key="1">
    <citation type="submission" date="2020-10" db="EMBL/GenBank/DDBJ databases">
        <authorList>
            <person name="Peeters C."/>
        </authorList>
    </citation>
    <scope>NUCLEOTIDE SEQUENCE [LARGE SCALE GENOMIC DNA]</scope>
    <source>
        <strain evidence="5 6">LMG 28140</strain>
    </source>
</reference>
<organism evidence="5 6">
    <name type="scientific">Paraburkholderia metrosideri</name>
    <dbReference type="NCBI Taxonomy" id="580937"/>
    <lineage>
        <taxon>Bacteria</taxon>
        <taxon>Pseudomonadati</taxon>
        <taxon>Pseudomonadota</taxon>
        <taxon>Betaproteobacteria</taxon>
        <taxon>Burkholderiales</taxon>
        <taxon>Burkholderiaceae</taxon>
        <taxon>Paraburkholderia</taxon>
    </lineage>
</organism>
<comment type="function">
    <text evidence="4">Required for flagellar hook formation. May act as a scaffolding protein.</text>
</comment>
<keyword evidence="6" id="KW-1185">Reference proteome</keyword>
<gene>
    <name evidence="5" type="ORF">LMG28140_04708</name>
</gene>
<evidence type="ECO:0000313" key="5">
    <source>
        <dbReference type="EMBL" id="CAD6549102.1"/>
    </source>
</evidence>
<keyword evidence="3" id="KW-1005">Bacterial flagellum biogenesis</keyword>
<dbReference type="InterPro" id="IPR005648">
    <property type="entry name" value="FlgD"/>
</dbReference>
<dbReference type="Proteomes" id="UP000598032">
    <property type="component" value="Unassembled WGS sequence"/>
</dbReference>
<evidence type="ECO:0000256" key="4">
    <source>
        <dbReference type="ARBA" id="ARBA00024746"/>
    </source>
</evidence>
<dbReference type="RefSeq" id="WP_201644667.1">
    <property type="nucleotide sequence ID" value="NZ_CAJHCP010000010.1"/>
</dbReference>
<accession>A0ABM8NYC9</accession>
<evidence type="ECO:0000313" key="6">
    <source>
        <dbReference type="Proteomes" id="UP000598032"/>
    </source>
</evidence>
<dbReference type="EMBL" id="CAJHCP010000010">
    <property type="protein sequence ID" value="CAD6549102.1"/>
    <property type="molecule type" value="Genomic_DNA"/>
</dbReference>
<sequence length="135" mass="14706">MPISPVSSTSDVNNRIDSLGLDMQSLLQIILTQLTYQDPLKPVDNFEFVSQLAQFTSLEQSRQMTDKIDNLLSVQSATQTLGLLGRNVDVQTDAALLSGVVKSVSFKDSQPQLTVETTSGEFLTNASISQIVSVR</sequence>